<accession>A0ABS4TQH2</accession>
<dbReference type="Proteomes" id="UP001519332">
    <property type="component" value="Unassembled WGS sequence"/>
</dbReference>
<name>A0ABS4TQH2_9PSEU</name>
<dbReference type="EMBL" id="JAGINW010000001">
    <property type="protein sequence ID" value="MBP2326658.1"/>
    <property type="molecule type" value="Genomic_DNA"/>
</dbReference>
<gene>
    <name evidence="1" type="ORF">JOF56_007043</name>
</gene>
<proteinExistence type="predicted"/>
<dbReference type="SUPFAM" id="SSF53448">
    <property type="entry name" value="Nucleotide-diphospho-sugar transferases"/>
    <property type="match status" value="1"/>
</dbReference>
<sequence>MAARRPRGGQCSHVLADAIAILAEAGRKPVPDALYGVRAARSGGTGALLLGRRLNGTVRFCPGAHHLDRALIAALDEDGRGSRERIYGANLGLRGDVYLAVGGFGPLSAGEDRHLWDRVKLAGYRAVTTAAAPVVTSSRTRGRARGGLADLLAGLRDQRSA</sequence>
<evidence type="ECO:0000313" key="2">
    <source>
        <dbReference type="Proteomes" id="UP001519332"/>
    </source>
</evidence>
<dbReference type="InterPro" id="IPR029044">
    <property type="entry name" value="Nucleotide-diphossugar_trans"/>
</dbReference>
<protein>
    <submittedName>
        <fullName evidence="1">Cellulose synthase/poly-beta-1,6-N-acetylglucosamine synthase-like glycosyltransferase</fullName>
    </submittedName>
</protein>
<keyword evidence="2" id="KW-1185">Reference proteome</keyword>
<dbReference type="RefSeq" id="WP_209643700.1">
    <property type="nucleotide sequence ID" value="NZ_JAGINW010000001.1"/>
</dbReference>
<comment type="caution">
    <text evidence="1">The sequence shown here is derived from an EMBL/GenBank/DDBJ whole genome shotgun (WGS) entry which is preliminary data.</text>
</comment>
<organism evidence="1 2">
    <name type="scientific">Kibdelosporangium banguiense</name>
    <dbReference type="NCBI Taxonomy" id="1365924"/>
    <lineage>
        <taxon>Bacteria</taxon>
        <taxon>Bacillati</taxon>
        <taxon>Actinomycetota</taxon>
        <taxon>Actinomycetes</taxon>
        <taxon>Pseudonocardiales</taxon>
        <taxon>Pseudonocardiaceae</taxon>
        <taxon>Kibdelosporangium</taxon>
    </lineage>
</organism>
<evidence type="ECO:0000313" key="1">
    <source>
        <dbReference type="EMBL" id="MBP2326658.1"/>
    </source>
</evidence>
<reference evidence="1 2" key="1">
    <citation type="submission" date="2021-03" db="EMBL/GenBank/DDBJ databases">
        <title>Sequencing the genomes of 1000 actinobacteria strains.</title>
        <authorList>
            <person name="Klenk H.-P."/>
        </authorList>
    </citation>
    <scope>NUCLEOTIDE SEQUENCE [LARGE SCALE GENOMIC DNA]</scope>
    <source>
        <strain evidence="1 2">DSM 46670</strain>
    </source>
</reference>